<keyword evidence="1" id="KW-0472">Membrane</keyword>
<name>A0A1D9P653_9FLAO</name>
<evidence type="ECO:0000256" key="1">
    <source>
        <dbReference type="SAM" id="Phobius"/>
    </source>
</evidence>
<accession>A0A1D9P653</accession>
<reference evidence="2 3" key="1">
    <citation type="submission" date="2016-10" db="EMBL/GenBank/DDBJ databases">
        <title>Complete Genome Sequence of Flavobacterium sp. PK15.</title>
        <authorList>
            <person name="Ekwe A."/>
            <person name="Kim S.B."/>
        </authorList>
    </citation>
    <scope>NUCLEOTIDE SEQUENCE [LARGE SCALE GENOMIC DNA]</scope>
    <source>
        <strain evidence="2 3">PK15</strain>
    </source>
</reference>
<keyword evidence="1" id="KW-1133">Transmembrane helix</keyword>
<sequence length="59" mass="7288">MKLQPLFVGFTYPKNKILHILYSYIFSCWFYYVNFAVNFKKGSVLKYNYFTFFNPKFIF</sequence>
<proteinExistence type="predicted"/>
<dbReference type="EMBL" id="CP017774">
    <property type="protein sequence ID" value="AOZ98019.1"/>
    <property type="molecule type" value="Genomic_DNA"/>
</dbReference>
<dbReference type="AlphaFoldDB" id="A0A1D9P653"/>
<dbReference type="KEGG" id="fcm:BIW12_00395"/>
<gene>
    <name evidence="2" type="ORF">BIW12_00395</name>
</gene>
<protein>
    <submittedName>
        <fullName evidence="2">Uncharacterized protein</fullName>
    </submittedName>
</protein>
<dbReference type="Proteomes" id="UP000178198">
    <property type="component" value="Chromosome"/>
</dbReference>
<keyword evidence="3" id="KW-1185">Reference proteome</keyword>
<evidence type="ECO:0000313" key="3">
    <source>
        <dbReference type="Proteomes" id="UP000178198"/>
    </source>
</evidence>
<dbReference type="STRING" id="1306519.BIW12_00395"/>
<keyword evidence="1" id="KW-0812">Transmembrane</keyword>
<evidence type="ECO:0000313" key="2">
    <source>
        <dbReference type="EMBL" id="AOZ98019.1"/>
    </source>
</evidence>
<organism evidence="2 3">
    <name type="scientific">Flavobacterium commune</name>
    <dbReference type="NCBI Taxonomy" id="1306519"/>
    <lineage>
        <taxon>Bacteria</taxon>
        <taxon>Pseudomonadati</taxon>
        <taxon>Bacteroidota</taxon>
        <taxon>Flavobacteriia</taxon>
        <taxon>Flavobacteriales</taxon>
        <taxon>Flavobacteriaceae</taxon>
        <taxon>Flavobacterium</taxon>
    </lineage>
</organism>
<feature type="transmembrane region" description="Helical" evidence="1">
    <location>
        <begin position="20"/>
        <end position="39"/>
    </location>
</feature>